<proteinExistence type="predicted"/>
<evidence type="ECO:0000313" key="3">
    <source>
        <dbReference type="WBParaSite" id="Gr19_v10_g12794.t1"/>
    </source>
</evidence>
<name>A0A914H0F2_GLORO</name>
<protein>
    <submittedName>
        <fullName evidence="3">Uncharacterized protein</fullName>
    </submittedName>
</protein>
<evidence type="ECO:0000256" key="1">
    <source>
        <dbReference type="SAM" id="MobiDB-lite"/>
    </source>
</evidence>
<sequence>MATSPPNNQNFVQIPPPFFYYAATPTAPFGEVQMYHSPFQYTNQQHHHQQQQQHHHQQQQQQQQQQLQLNNAMLPDQSESVEEENSAVKAVTKSNKRALFAPGQVAKLEQSFKGMRFRFQVLAVSTIPSFGG</sequence>
<dbReference type="Proteomes" id="UP000887572">
    <property type="component" value="Unplaced"/>
</dbReference>
<organism evidence="2 3">
    <name type="scientific">Globodera rostochiensis</name>
    <name type="common">Golden nematode worm</name>
    <name type="synonym">Heterodera rostochiensis</name>
    <dbReference type="NCBI Taxonomy" id="31243"/>
    <lineage>
        <taxon>Eukaryota</taxon>
        <taxon>Metazoa</taxon>
        <taxon>Ecdysozoa</taxon>
        <taxon>Nematoda</taxon>
        <taxon>Chromadorea</taxon>
        <taxon>Rhabditida</taxon>
        <taxon>Tylenchina</taxon>
        <taxon>Tylenchomorpha</taxon>
        <taxon>Tylenchoidea</taxon>
        <taxon>Heteroderidae</taxon>
        <taxon>Heteroderinae</taxon>
        <taxon>Globodera</taxon>
    </lineage>
</organism>
<reference evidence="3" key="1">
    <citation type="submission" date="2022-11" db="UniProtKB">
        <authorList>
            <consortium name="WormBaseParasite"/>
        </authorList>
    </citation>
    <scope>IDENTIFICATION</scope>
</reference>
<keyword evidence="2" id="KW-1185">Reference proteome</keyword>
<feature type="region of interest" description="Disordered" evidence="1">
    <location>
        <begin position="37"/>
        <end position="89"/>
    </location>
</feature>
<feature type="compositionally biased region" description="Basic residues" evidence="1">
    <location>
        <begin position="45"/>
        <end position="57"/>
    </location>
</feature>
<dbReference type="WBParaSite" id="Gr19_v10_g12794.t1">
    <property type="protein sequence ID" value="Gr19_v10_g12794.t1"/>
    <property type="gene ID" value="Gr19_v10_g12794"/>
</dbReference>
<accession>A0A914H0F2</accession>
<dbReference type="AlphaFoldDB" id="A0A914H0F2"/>
<evidence type="ECO:0000313" key="2">
    <source>
        <dbReference type="Proteomes" id="UP000887572"/>
    </source>
</evidence>
<feature type="compositionally biased region" description="Low complexity" evidence="1">
    <location>
        <begin position="58"/>
        <end position="69"/>
    </location>
</feature>